<dbReference type="PRINTS" id="PR00446">
    <property type="entry name" value="HYDRGNUPTAKE"/>
</dbReference>
<dbReference type="eggNOG" id="COG0680">
    <property type="taxonomic scope" value="Bacteria"/>
</dbReference>
<name>K6VPK5_9MICO</name>
<protein>
    <submittedName>
        <fullName evidence="6">Putative hydrogenase maturation protease</fullName>
    </submittedName>
</protein>
<keyword evidence="4" id="KW-0378">Hydrolase</keyword>
<dbReference type="GO" id="GO:0016485">
    <property type="term" value="P:protein processing"/>
    <property type="evidence" value="ECO:0007669"/>
    <property type="project" value="TreeGrafter"/>
</dbReference>
<evidence type="ECO:0000256" key="4">
    <source>
        <dbReference type="ARBA" id="ARBA00022801"/>
    </source>
</evidence>
<dbReference type="PANTHER" id="PTHR30302:SF1">
    <property type="entry name" value="HYDROGENASE 2 MATURATION PROTEASE"/>
    <property type="match status" value="1"/>
</dbReference>
<evidence type="ECO:0000313" key="7">
    <source>
        <dbReference type="Proteomes" id="UP000008366"/>
    </source>
</evidence>
<keyword evidence="3" id="KW-0064">Aspartyl protease</keyword>
<evidence type="ECO:0000256" key="5">
    <source>
        <dbReference type="SAM" id="MobiDB-lite"/>
    </source>
</evidence>
<evidence type="ECO:0000256" key="2">
    <source>
        <dbReference type="ARBA" id="ARBA00022670"/>
    </source>
</evidence>
<dbReference type="GO" id="GO:0008047">
    <property type="term" value="F:enzyme activator activity"/>
    <property type="evidence" value="ECO:0007669"/>
    <property type="project" value="InterPro"/>
</dbReference>
<feature type="compositionally biased region" description="Polar residues" evidence="5">
    <location>
        <begin position="1"/>
        <end position="14"/>
    </location>
</feature>
<sequence>MPTADSSAGPQTAQAPHELLDDGFPPPACDLLVVGCGNLLRGDDAVGPLLMRRLWERGVPEAVRLVDGGTAGLDIAFQMRGAQRVVIVDAARTGAEPGTVYRIPAQEVSELPPLDGLNTHSFRWDHALAFSAWLLGPARPSDIVVYLIEGQDFEPGEPLSEPVAKAMEEVVELVVRDEYPRGAADGAVGTPPHVPRVELTAAGSLHLDAQTAAAHLPSNACVASYTDGVLTLLPLVDAGHGGLVLKQRTPAGDRSVLLSEVLGFVDLEALAGSYPLEVDERGGMLRVRLAGAEAVP</sequence>
<organism evidence="6 7">
    <name type="scientific">Kineosphaera limosa NBRC 100340</name>
    <dbReference type="NCBI Taxonomy" id="1184609"/>
    <lineage>
        <taxon>Bacteria</taxon>
        <taxon>Bacillati</taxon>
        <taxon>Actinomycetota</taxon>
        <taxon>Actinomycetes</taxon>
        <taxon>Micrococcales</taxon>
        <taxon>Dermatophilaceae</taxon>
        <taxon>Kineosphaera</taxon>
    </lineage>
</organism>
<dbReference type="STRING" id="1184609.KILIM_106_00020"/>
<dbReference type="InterPro" id="IPR023430">
    <property type="entry name" value="Pept_HybD-like_dom_sf"/>
</dbReference>
<accession>K6VPK5</accession>
<gene>
    <name evidence="6" type="ORF">KILIM_106_00020</name>
</gene>
<keyword evidence="2 6" id="KW-0645">Protease</keyword>
<dbReference type="Proteomes" id="UP000008366">
    <property type="component" value="Unassembled WGS sequence"/>
</dbReference>
<comment type="similarity">
    <text evidence="1">Belongs to the peptidase A31 family.</text>
</comment>
<dbReference type="GO" id="GO:0004190">
    <property type="term" value="F:aspartic-type endopeptidase activity"/>
    <property type="evidence" value="ECO:0007669"/>
    <property type="project" value="UniProtKB-KW"/>
</dbReference>
<comment type="caution">
    <text evidence="6">The sequence shown here is derived from an EMBL/GenBank/DDBJ whole genome shotgun (WGS) entry which is preliminary data.</text>
</comment>
<dbReference type="Pfam" id="PF01750">
    <property type="entry name" value="HycI"/>
    <property type="match status" value="1"/>
</dbReference>
<dbReference type="PANTHER" id="PTHR30302">
    <property type="entry name" value="HYDROGENASE 1 MATURATION PROTEASE"/>
    <property type="match status" value="1"/>
</dbReference>
<keyword evidence="7" id="KW-1185">Reference proteome</keyword>
<dbReference type="InterPro" id="IPR000671">
    <property type="entry name" value="Peptidase_A31"/>
</dbReference>
<dbReference type="AlphaFoldDB" id="K6VPK5"/>
<dbReference type="EMBL" id="BAHD01000106">
    <property type="protein sequence ID" value="GAB98153.1"/>
    <property type="molecule type" value="Genomic_DNA"/>
</dbReference>
<feature type="region of interest" description="Disordered" evidence="5">
    <location>
        <begin position="1"/>
        <end position="21"/>
    </location>
</feature>
<evidence type="ECO:0000313" key="6">
    <source>
        <dbReference type="EMBL" id="GAB98153.1"/>
    </source>
</evidence>
<dbReference type="Gene3D" id="3.40.50.1450">
    <property type="entry name" value="HybD-like"/>
    <property type="match status" value="1"/>
</dbReference>
<dbReference type="RefSeq" id="WP_006594685.1">
    <property type="nucleotide sequence ID" value="NZ_BAHD01000106.1"/>
</dbReference>
<evidence type="ECO:0000256" key="1">
    <source>
        <dbReference type="ARBA" id="ARBA00006814"/>
    </source>
</evidence>
<dbReference type="NCBIfam" id="TIGR00072">
    <property type="entry name" value="hydrog_prot"/>
    <property type="match status" value="1"/>
</dbReference>
<reference evidence="6 7" key="1">
    <citation type="submission" date="2012-08" db="EMBL/GenBank/DDBJ databases">
        <title>Whole genome shotgun sequence of Kineosphaera limosa NBRC 100340.</title>
        <authorList>
            <person name="Yoshida I."/>
            <person name="Isaki S."/>
            <person name="Hosoyama A."/>
            <person name="Tsuchikane K."/>
            <person name="Katsumata H."/>
            <person name="Ando Y."/>
            <person name="Ohji S."/>
            <person name="Hamada M."/>
            <person name="Tamura T."/>
            <person name="Yamazoe A."/>
            <person name="Yamazaki S."/>
            <person name="Fujita N."/>
        </authorList>
    </citation>
    <scope>NUCLEOTIDE SEQUENCE [LARGE SCALE GENOMIC DNA]</scope>
    <source>
        <strain evidence="6 7">NBRC 100340</strain>
    </source>
</reference>
<dbReference type="SUPFAM" id="SSF53163">
    <property type="entry name" value="HybD-like"/>
    <property type="match status" value="1"/>
</dbReference>
<evidence type="ECO:0000256" key="3">
    <source>
        <dbReference type="ARBA" id="ARBA00022750"/>
    </source>
</evidence>
<proteinExistence type="inferred from homology"/>